<evidence type="ECO:0000256" key="1">
    <source>
        <dbReference type="ARBA" id="ARBA00004141"/>
    </source>
</evidence>
<dbReference type="PANTHER" id="PTHR13285">
    <property type="entry name" value="ACYLTRANSFERASE"/>
    <property type="match status" value="1"/>
</dbReference>
<dbReference type="RefSeq" id="XP_007404404.1">
    <property type="nucleotide sequence ID" value="XM_007404342.1"/>
</dbReference>
<sequence>MASVTSLTVSIPSTSTSTSNLKQQQQLLQPKSRWFSIEFFIYYLVFVCSLIKMVSTTLSLSQEQHRNYPFYKHKLSPGWIFDRKIDISDSQYRRFRLGLGQLTALAFGYLLIARLVGRHSRNRIKFQTCAAALILLALHGTSVFKILIIITANYHLARRAPSPLIWVFNVGVLFANDYWDGYRYRHFLPLLSFLVRKYRGLIPRWQIGFNISMLRLISYSFDYQWAAAAKAKQTTNSPRELSEYGFINYFNYVFYPPLYIAGPIITFNNFTSQIARSPSTITPRMIIGYSIRFLICFLTMEFVLHYMYVIAIKDARAWGGDSPFELSMIGYWNLIAVWLKLLIPWRFFRLWALLDGVDAPENMVRCMANNYSTLAFWRSWHRSYNLWIVRYIYLPLGGSNNVVPSTILVFTFVALWHDLSLRLLWWGWLVSVFVIPEVLAKKVFSGSIHEKKWYFRHLSAIGGTLNVLSMMSANLVGFAIGLDGVKVMWSQILGSCYLSGFLTLLTTVGALFCAVQMMMEYREEERREGIWRKC</sequence>
<dbReference type="FunCoup" id="F4R5D8">
    <property type="interactions" value="131"/>
</dbReference>
<name>F4R5D8_MELLP</name>
<keyword evidence="3 6" id="KW-0812">Transmembrane</keyword>
<feature type="transmembrane region" description="Helical" evidence="6">
    <location>
        <begin position="423"/>
        <end position="440"/>
    </location>
</feature>
<dbReference type="Pfam" id="PF03062">
    <property type="entry name" value="MBOAT"/>
    <property type="match status" value="1"/>
</dbReference>
<keyword evidence="8" id="KW-1185">Reference proteome</keyword>
<feature type="transmembrane region" description="Helical" evidence="6">
    <location>
        <begin position="286"/>
        <end position="309"/>
    </location>
</feature>
<gene>
    <name evidence="7" type="ORF">MELLADRAFT_32714</name>
</gene>
<keyword evidence="5 6" id="KW-0472">Membrane</keyword>
<evidence type="ECO:0000256" key="2">
    <source>
        <dbReference type="ARBA" id="ARBA00010323"/>
    </source>
</evidence>
<dbReference type="VEuPathDB" id="FungiDB:MELLADRAFT_32714"/>
<accession>F4R5D8</accession>
<dbReference type="STRING" id="747676.F4R5D8"/>
<organism evidence="8">
    <name type="scientific">Melampsora larici-populina (strain 98AG31 / pathotype 3-4-7)</name>
    <name type="common">Poplar leaf rust fungus</name>
    <dbReference type="NCBI Taxonomy" id="747676"/>
    <lineage>
        <taxon>Eukaryota</taxon>
        <taxon>Fungi</taxon>
        <taxon>Dikarya</taxon>
        <taxon>Basidiomycota</taxon>
        <taxon>Pucciniomycotina</taxon>
        <taxon>Pucciniomycetes</taxon>
        <taxon>Pucciniales</taxon>
        <taxon>Melampsoraceae</taxon>
        <taxon>Melampsora</taxon>
    </lineage>
</organism>
<keyword evidence="4 6" id="KW-1133">Transmembrane helix</keyword>
<dbReference type="Proteomes" id="UP000001072">
    <property type="component" value="Unassembled WGS sequence"/>
</dbReference>
<evidence type="ECO:0000313" key="7">
    <source>
        <dbReference type="EMBL" id="EGG12029.1"/>
    </source>
</evidence>
<dbReference type="GO" id="GO:0006506">
    <property type="term" value="P:GPI anchor biosynthetic process"/>
    <property type="evidence" value="ECO:0007669"/>
    <property type="project" value="TreeGrafter"/>
</dbReference>
<dbReference type="InParanoid" id="F4R5D8"/>
<proteinExistence type="inferred from homology"/>
<evidence type="ECO:0000256" key="4">
    <source>
        <dbReference type="ARBA" id="ARBA00022989"/>
    </source>
</evidence>
<dbReference type="KEGG" id="mlr:MELLADRAFT_32714"/>
<evidence type="ECO:0000256" key="5">
    <source>
        <dbReference type="ARBA" id="ARBA00023136"/>
    </source>
</evidence>
<comment type="subcellular location">
    <subcellularLocation>
        <location evidence="1">Membrane</location>
        <topology evidence="1">Multi-pass membrane protein</topology>
    </subcellularLocation>
</comment>
<evidence type="ECO:0000313" key="8">
    <source>
        <dbReference type="Proteomes" id="UP000001072"/>
    </source>
</evidence>
<dbReference type="GO" id="GO:0008374">
    <property type="term" value="F:O-acyltransferase activity"/>
    <property type="evidence" value="ECO:0007669"/>
    <property type="project" value="TreeGrafter"/>
</dbReference>
<dbReference type="OrthoDB" id="420606at2759"/>
<feature type="transmembrane region" description="Helical" evidence="6">
    <location>
        <begin position="129"/>
        <end position="154"/>
    </location>
</feature>
<feature type="transmembrane region" description="Helical" evidence="6">
    <location>
        <begin position="391"/>
        <end position="417"/>
    </location>
</feature>
<feature type="transmembrane region" description="Helical" evidence="6">
    <location>
        <begin position="39"/>
        <end position="60"/>
    </location>
</feature>
<feature type="transmembrane region" description="Helical" evidence="6">
    <location>
        <begin position="98"/>
        <end position="117"/>
    </location>
</feature>
<feature type="transmembrane region" description="Helical" evidence="6">
    <location>
        <begin position="492"/>
        <end position="517"/>
    </location>
</feature>
<dbReference type="GeneID" id="18927232"/>
<dbReference type="InterPro" id="IPR004299">
    <property type="entry name" value="MBOAT_fam"/>
</dbReference>
<feature type="transmembrane region" description="Helical" evidence="6">
    <location>
        <begin position="460"/>
        <end position="480"/>
    </location>
</feature>
<dbReference type="AlphaFoldDB" id="F4R5D8"/>
<evidence type="ECO:0008006" key="9">
    <source>
        <dbReference type="Google" id="ProtNLM"/>
    </source>
</evidence>
<dbReference type="InterPro" id="IPR051085">
    <property type="entry name" value="MB_O-acyltransferase"/>
</dbReference>
<evidence type="ECO:0000256" key="6">
    <source>
        <dbReference type="SAM" id="Phobius"/>
    </source>
</evidence>
<evidence type="ECO:0000256" key="3">
    <source>
        <dbReference type="ARBA" id="ARBA00022692"/>
    </source>
</evidence>
<dbReference type="GO" id="GO:0016020">
    <property type="term" value="C:membrane"/>
    <property type="evidence" value="ECO:0007669"/>
    <property type="project" value="UniProtKB-SubCell"/>
</dbReference>
<comment type="similarity">
    <text evidence="2">Belongs to the membrane-bound acyltransferase family.</text>
</comment>
<dbReference type="eggNOG" id="KOG3860">
    <property type="taxonomic scope" value="Eukaryota"/>
</dbReference>
<feature type="transmembrane region" description="Helical" evidence="6">
    <location>
        <begin position="329"/>
        <end position="348"/>
    </location>
</feature>
<dbReference type="EMBL" id="GL883091">
    <property type="protein sequence ID" value="EGG12029.1"/>
    <property type="molecule type" value="Genomic_DNA"/>
</dbReference>
<protein>
    <recommendedName>
        <fullName evidence="9">Glycerol transporter</fullName>
    </recommendedName>
</protein>
<dbReference type="PANTHER" id="PTHR13285:SF18">
    <property type="entry name" value="PROTEIN-CYSTEINE N-PALMITOYLTRANSFERASE RASP"/>
    <property type="match status" value="1"/>
</dbReference>
<dbReference type="HOGENOM" id="CLU_021430_1_1_1"/>
<dbReference type="GO" id="GO:0005783">
    <property type="term" value="C:endoplasmic reticulum"/>
    <property type="evidence" value="ECO:0007669"/>
    <property type="project" value="TreeGrafter"/>
</dbReference>
<reference evidence="8" key="1">
    <citation type="journal article" date="2011" name="Proc. Natl. Acad. Sci. U.S.A.">
        <title>Obligate biotrophy features unraveled by the genomic analysis of rust fungi.</title>
        <authorList>
            <person name="Duplessis S."/>
            <person name="Cuomo C.A."/>
            <person name="Lin Y.-C."/>
            <person name="Aerts A."/>
            <person name="Tisserant E."/>
            <person name="Veneault-Fourrey C."/>
            <person name="Joly D.L."/>
            <person name="Hacquard S."/>
            <person name="Amselem J."/>
            <person name="Cantarel B.L."/>
            <person name="Chiu R."/>
            <person name="Coutinho P.M."/>
            <person name="Feau N."/>
            <person name="Field M."/>
            <person name="Frey P."/>
            <person name="Gelhaye E."/>
            <person name="Goldberg J."/>
            <person name="Grabherr M.G."/>
            <person name="Kodira C.D."/>
            <person name="Kohler A."/>
            <person name="Kuees U."/>
            <person name="Lindquist E.A."/>
            <person name="Lucas S.M."/>
            <person name="Mago R."/>
            <person name="Mauceli E."/>
            <person name="Morin E."/>
            <person name="Murat C."/>
            <person name="Pangilinan J.L."/>
            <person name="Park R."/>
            <person name="Pearson M."/>
            <person name="Quesneville H."/>
            <person name="Rouhier N."/>
            <person name="Sakthikumar S."/>
            <person name="Salamov A.A."/>
            <person name="Schmutz J."/>
            <person name="Selles B."/>
            <person name="Shapiro H."/>
            <person name="Tanguay P."/>
            <person name="Tuskan G.A."/>
            <person name="Henrissat B."/>
            <person name="Van de Peer Y."/>
            <person name="Rouze P."/>
            <person name="Ellis J.G."/>
            <person name="Dodds P.N."/>
            <person name="Schein J.E."/>
            <person name="Zhong S."/>
            <person name="Hamelin R.C."/>
            <person name="Grigoriev I.V."/>
            <person name="Szabo L.J."/>
            <person name="Martin F."/>
        </authorList>
    </citation>
    <scope>NUCLEOTIDE SEQUENCE [LARGE SCALE GENOMIC DNA]</scope>
    <source>
        <strain evidence="8">98AG31 / pathotype 3-4-7</strain>
    </source>
</reference>